<dbReference type="Pfam" id="PF00438">
    <property type="entry name" value="S-AdoMet_synt_N"/>
    <property type="match status" value="1"/>
</dbReference>
<evidence type="ECO:0000256" key="5">
    <source>
        <dbReference type="ARBA" id="ARBA00022840"/>
    </source>
</evidence>
<dbReference type="GO" id="GO:0006556">
    <property type="term" value="P:S-adenosylmethionine biosynthetic process"/>
    <property type="evidence" value="ECO:0007669"/>
    <property type="project" value="InterPro"/>
</dbReference>
<keyword evidence="12" id="KW-1185">Reference proteome</keyword>
<dbReference type="Pfam" id="PF02772">
    <property type="entry name" value="S-AdoMet_synt_M"/>
    <property type="match status" value="1"/>
</dbReference>
<dbReference type="GO" id="GO:0005524">
    <property type="term" value="F:ATP binding"/>
    <property type="evidence" value="ECO:0007669"/>
    <property type="project" value="UniProtKB-KW"/>
</dbReference>
<organism evidence="11 12">
    <name type="scientific">Dichotomicrobium thermohalophilum</name>
    <dbReference type="NCBI Taxonomy" id="933063"/>
    <lineage>
        <taxon>Bacteria</taxon>
        <taxon>Pseudomonadati</taxon>
        <taxon>Pseudomonadota</taxon>
        <taxon>Alphaproteobacteria</taxon>
        <taxon>Hyphomicrobiales</taxon>
        <taxon>Hyphomicrobiaceae</taxon>
        <taxon>Dichotomicrobium</taxon>
    </lineage>
</organism>
<evidence type="ECO:0000256" key="7">
    <source>
        <dbReference type="ARBA" id="ARBA00022958"/>
    </source>
</evidence>
<evidence type="ECO:0000259" key="9">
    <source>
        <dbReference type="Pfam" id="PF02772"/>
    </source>
</evidence>
<evidence type="ECO:0000256" key="2">
    <source>
        <dbReference type="ARBA" id="ARBA00022679"/>
    </source>
</evidence>
<dbReference type="GO" id="GO:0046872">
    <property type="term" value="F:metal ion binding"/>
    <property type="evidence" value="ECO:0007669"/>
    <property type="project" value="UniProtKB-KW"/>
</dbReference>
<keyword evidence="2 11" id="KW-0808">Transferase</keyword>
<feature type="domain" description="S-adenosylmethionine synthetase C-terminal" evidence="10">
    <location>
        <begin position="229"/>
        <end position="373"/>
    </location>
</feature>
<feature type="domain" description="S-adenosylmethionine synthetase central" evidence="9">
    <location>
        <begin position="113"/>
        <end position="208"/>
    </location>
</feature>
<dbReference type="InterPro" id="IPR022636">
    <property type="entry name" value="S-AdoMet_synthetase_sfam"/>
</dbReference>
<keyword evidence="6" id="KW-0460">Magnesium</keyword>
<reference evidence="11 12" key="1">
    <citation type="submission" date="2018-08" db="EMBL/GenBank/DDBJ databases">
        <title>Genomic Encyclopedia of Archaeal and Bacterial Type Strains, Phase II (KMG-II): from individual species to whole genera.</title>
        <authorList>
            <person name="Goeker M."/>
        </authorList>
    </citation>
    <scope>NUCLEOTIDE SEQUENCE [LARGE SCALE GENOMIC DNA]</scope>
    <source>
        <strain evidence="11 12">DSM 5002</strain>
    </source>
</reference>
<evidence type="ECO:0000256" key="6">
    <source>
        <dbReference type="ARBA" id="ARBA00022842"/>
    </source>
</evidence>
<gene>
    <name evidence="11" type="ORF">BXY53_0834</name>
</gene>
<dbReference type="PANTHER" id="PTHR11964">
    <property type="entry name" value="S-ADENOSYLMETHIONINE SYNTHETASE"/>
    <property type="match status" value="1"/>
</dbReference>
<evidence type="ECO:0000259" key="10">
    <source>
        <dbReference type="Pfam" id="PF02773"/>
    </source>
</evidence>
<evidence type="ECO:0000256" key="3">
    <source>
        <dbReference type="ARBA" id="ARBA00022723"/>
    </source>
</evidence>
<dbReference type="CDD" id="cd18079">
    <property type="entry name" value="S-AdoMet_synt"/>
    <property type="match status" value="1"/>
</dbReference>
<feature type="domain" description="S-adenosylmethionine synthetase N-terminal" evidence="8">
    <location>
        <begin position="4"/>
        <end position="95"/>
    </location>
</feature>
<dbReference type="GO" id="GO:0004478">
    <property type="term" value="F:methionine adenosyltransferase activity"/>
    <property type="evidence" value="ECO:0007669"/>
    <property type="project" value="InterPro"/>
</dbReference>
<proteinExistence type="predicted"/>
<dbReference type="AlphaFoldDB" id="A0A397Q3X7"/>
<protein>
    <submittedName>
        <fullName evidence="11">Methionine adenosyltransferase</fullName>
    </submittedName>
</protein>
<keyword evidence="7" id="KW-0630">Potassium</keyword>
<comment type="caution">
    <text evidence="11">The sequence shown here is derived from an EMBL/GenBank/DDBJ whole genome shotgun (WGS) entry which is preliminary data.</text>
</comment>
<evidence type="ECO:0000259" key="8">
    <source>
        <dbReference type="Pfam" id="PF00438"/>
    </source>
</evidence>
<accession>A0A397Q3X7</accession>
<name>A0A397Q3X7_9HYPH</name>
<evidence type="ECO:0000313" key="12">
    <source>
        <dbReference type="Proteomes" id="UP000266273"/>
    </source>
</evidence>
<keyword evidence="4" id="KW-0547">Nucleotide-binding</keyword>
<keyword evidence="5" id="KW-0067">ATP-binding</keyword>
<evidence type="ECO:0000256" key="1">
    <source>
        <dbReference type="ARBA" id="ARBA00022563"/>
    </source>
</evidence>
<sequence length="384" mass="41616">MRDFVMTSTSLTEGHPDKLSDSISDAIVDAYLLRDQDARVSAECAVASGVVFLSVHVASEASVDLSQITRDVIAEAGYEDTDFSPDKVAILSSVSPHRRTSQAIGSQIESLNATVFGYACRHTPEMMPLPIALAHRLARRLSYVRREDERFAALHPDGQVQVAVRYGDRQPQRLETVMVFSALKTGERFAPVAEADVRSAVVAPVLAELDLPSADASIAVSLEKAETSGGPTWHGGLTGRKNQVDSYGGYCRHGGAALSGKDPWRIDRLGAYAARYAAKNIVASGLATECEVQLSYTMGKRMPLSVEIDSYNSGAKPDDVIADALSEIIDFSPAGLMERFKLAQVPAERGGRFFQDLAVFGHFGRTDLDLPWEHTDLAEQLRSA</sequence>
<dbReference type="OrthoDB" id="9801686at2"/>
<evidence type="ECO:0000313" key="11">
    <source>
        <dbReference type="EMBL" id="RIA55758.1"/>
    </source>
</evidence>
<dbReference type="RefSeq" id="WP_119060612.1">
    <property type="nucleotide sequence ID" value="NZ_QXDF01000001.1"/>
</dbReference>
<dbReference type="EMBL" id="QXDF01000001">
    <property type="protein sequence ID" value="RIA55758.1"/>
    <property type="molecule type" value="Genomic_DNA"/>
</dbReference>
<evidence type="ECO:0000256" key="4">
    <source>
        <dbReference type="ARBA" id="ARBA00022741"/>
    </source>
</evidence>
<dbReference type="Pfam" id="PF02773">
    <property type="entry name" value="S-AdoMet_synt_C"/>
    <property type="match status" value="1"/>
</dbReference>
<dbReference type="Proteomes" id="UP000266273">
    <property type="component" value="Unassembled WGS sequence"/>
</dbReference>
<dbReference type="InterPro" id="IPR022629">
    <property type="entry name" value="S-AdoMet_synt_central"/>
</dbReference>
<dbReference type="Gene3D" id="3.30.300.10">
    <property type="match status" value="3"/>
</dbReference>
<dbReference type="InterPro" id="IPR002133">
    <property type="entry name" value="S-AdoMet_synthetase"/>
</dbReference>
<dbReference type="InterPro" id="IPR022630">
    <property type="entry name" value="S-AdoMet_synt_C"/>
</dbReference>
<dbReference type="InterPro" id="IPR022628">
    <property type="entry name" value="S-AdoMet_synt_N"/>
</dbReference>
<keyword evidence="1" id="KW-0554">One-carbon metabolism</keyword>
<dbReference type="SUPFAM" id="SSF55973">
    <property type="entry name" value="S-adenosylmethionine synthetase"/>
    <property type="match status" value="3"/>
</dbReference>
<dbReference type="PIRSF" id="PIRSF000497">
    <property type="entry name" value="MAT"/>
    <property type="match status" value="1"/>
</dbReference>
<keyword evidence="3" id="KW-0479">Metal-binding</keyword>
<dbReference type="GO" id="GO:0006730">
    <property type="term" value="P:one-carbon metabolic process"/>
    <property type="evidence" value="ECO:0007669"/>
    <property type="project" value="UniProtKB-KW"/>
</dbReference>